<dbReference type="GO" id="GO:0045735">
    <property type="term" value="F:nutrient reservoir activity"/>
    <property type="evidence" value="ECO:0007669"/>
    <property type="project" value="InterPro"/>
</dbReference>
<feature type="domain" description="Bifunctional inhibitor/plant lipid transfer protein/seed storage helical" evidence="3">
    <location>
        <begin position="130"/>
        <end position="266"/>
    </location>
</feature>
<dbReference type="SUPFAM" id="SSF47699">
    <property type="entry name" value="Bifunctional inhibitor/lipid-transfer protein/seed storage 2S albumin"/>
    <property type="match status" value="1"/>
</dbReference>
<dbReference type="Pfam" id="PF13016">
    <property type="entry name" value="Gliadin"/>
    <property type="match status" value="1"/>
</dbReference>
<dbReference type="PANTHER" id="PTHR33454:SF8">
    <property type="entry name" value="DELTA GLIADIN-D1"/>
    <property type="match status" value="1"/>
</dbReference>
<dbReference type="InterPro" id="IPR016140">
    <property type="entry name" value="Bifunc_inhib/LTP/seed_store"/>
</dbReference>
<protein>
    <submittedName>
        <fullName evidence="4">Gamma 3 hordein</fullName>
    </submittedName>
</protein>
<feature type="compositionally biased region" description="Low complexity" evidence="1">
    <location>
        <begin position="33"/>
        <end position="83"/>
    </location>
</feature>
<evidence type="ECO:0000313" key="4">
    <source>
        <dbReference type="EMBL" id="AAQ63845.1"/>
    </source>
</evidence>
<dbReference type="PRINTS" id="PR00208">
    <property type="entry name" value="GLIADGLUTEN"/>
</dbReference>
<dbReference type="EMBL" id="AY338368">
    <property type="protein sequence ID" value="AAQ63845.1"/>
    <property type="molecule type" value="mRNA"/>
</dbReference>
<evidence type="ECO:0000256" key="1">
    <source>
        <dbReference type="SAM" id="MobiDB-lite"/>
    </source>
</evidence>
<dbReference type="InterPro" id="IPR001954">
    <property type="entry name" value="Glia_glutenin"/>
</dbReference>
<evidence type="ECO:0000256" key="2">
    <source>
        <dbReference type="SAM" id="SignalP"/>
    </source>
</evidence>
<dbReference type="PRINTS" id="PR00209">
    <property type="entry name" value="GLIADIN"/>
</dbReference>
<organism evidence="4">
    <name type="scientific">Hordeum chilense</name>
    <name type="common">Barley</name>
    <name type="synonym">Critesion chilense</name>
    <dbReference type="NCBI Taxonomy" id="15565"/>
    <lineage>
        <taxon>Eukaryota</taxon>
        <taxon>Viridiplantae</taxon>
        <taxon>Streptophyta</taxon>
        <taxon>Embryophyta</taxon>
        <taxon>Tracheophyta</taxon>
        <taxon>Spermatophyta</taxon>
        <taxon>Magnoliopsida</taxon>
        <taxon>Liliopsida</taxon>
        <taxon>Poales</taxon>
        <taxon>Poaceae</taxon>
        <taxon>BOP clade</taxon>
        <taxon>Pooideae</taxon>
        <taxon>Triticodae</taxon>
        <taxon>Triticeae</taxon>
        <taxon>Hordeinae</taxon>
        <taxon>Hordeum</taxon>
    </lineage>
</organism>
<feature type="compositionally biased region" description="Low complexity" evidence="1">
    <location>
        <begin position="91"/>
        <end position="121"/>
    </location>
</feature>
<dbReference type="PANTHER" id="PTHR33454">
    <property type="entry name" value="PROLAMIN PPROL 14P"/>
    <property type="match status" value="1"/>
</dbReference>
<evidence type="ECO:0000259" key="3">
    <source>
        <dbReference type="SMART" id="SM00499"/>
    </source>
</evidence>
<feature type="region of interest" description="Disordered" evidence="1">
    <location>
        <begin position="26"/>
        <end position="121"/>
    </location>
</feature>
<feature type="signal peptide" evidence="2">
    <location>
        <begin position="1"/>
        <end position="19"/>
    </location>
</feature>
<name>Q6EEY9_HORCH</name>
<dbReference type="AlphaFoldDB" id="Q6EEY9"/>
<dbReference type="SMART" id="SM00499">
    <property type="entry name" value="AAI"/>
    <property type="match status" value="1"/>
</dbReference>
<keyword evidence="2" id="KW-0732">Signal</keyword>
<reference evidence="4" key="1">
    <citation type="journal article" date="2004" name="Theor. Appl. Genet.">
        <title>Cloning and characterization of a gamma-3 hordein mRNA (cDNA) from Hordeum chilense (Roem. et Schult.).</title>
        <authorList>
            <person name="Piston F."/>
            <person name="Dorado G."/>
            <person name="Martin A."/>
            <person name="Barro F."/>
        </authorList>
    </citation>
    <scope>NUCLEOTIDE SEQUENCE</scope>
    <source>
        <tissue evidence="4">Immature endosperm</tissue>
    </source>
</reference>
<proteinExistence type="evidence at transcript level"/>
<dbReference type="Gene3D" id="1.10.110.10">
    <property type="entry name" value="Plant lipid-transfer and hydrophobic proteins"/>
    <property type="match status" value="1"/>
</dbReference>
<dbReference type="InterPro" id="IPR036312">
    <property type="entry name" value="Bifun_inhib/LTP/seed_sf"/>
</dbReference>
<feature type="chain" id="PRO_5004272696" evidence="2">
    <location>
        <begin position="20"/>
        <end position="284"/>
    </location>
</feature>
<sequence>MKIFLLFALLGLATTITTATVQFDPSGHGVQRPQQSYPQWQPVPQQQPFPQQDPQQQLLPQQQPFSQQQQLPQQHPFPQQMPLLPQPPQFPQQQPFAQPQQPLTQQPYPQEQPLSQQQPSVEEQQQLNVCKEFLLQQCNPNEKVSSLQSVIPFLRPQTWQQNSCQLKRQQCCRQLANINEQSRCPAIQTIVHATVMQQQQVQQQVGHGFIQSQPQQLGQGMPIYPRHQPGHGFFLPQQQAQSFNLVRSLVIQTLPMLCNVHVPPYCSTTTAPFGSMPRHRWPMK</sequence>
<accession>Q6EEY9</accession>
<dbReference type="CDD" id="cd00261">
    <property type="entry name" value="AAI_SS"/>
    <property type="match status" value="1"/>
</dbReference>